<protein>
    <submittedName>
        <fullName evidence="3">Uncharacterized protein</fullName>
    </submittedName>
</protein>
<dbReference type="EMBL" id="KN847333">
    <property type="protein sequence ID" value="KIW46303.1"/>
    <property type="molecule type" value="Genomic_DNA"/>
</dbReference>
<feature type="region of interest" description="Disordered" evidence="1">
    <location>
        <begin position="149"/>
        <end position="177"/>
    </location>
</feature>
<evidence type="ECO:0000256" key="1">
    <source>
        <dbReference type="SAM" id="MobiDB-lite"/>
    </source>
</evidence>
<dbReference type="RefSeq" id="XP_016266519.1">
    <property type="nucleotide sequence ID" value="XM_016402622.1"/>
</dbReference>
<sequence>MWKDTELSQLVVSTFLSFMVSLLTSLSTITQIMIRNLKTNTLHPEDTETNRTLKFTLLSPSRASNIQFSVPHRLLAIAIRRNALMDINTLEELFESQLQNIRVKPEFLGKPVLLSAVSKGTAVDANRPLRATALTEYLKLRGQRVGCPQGTAAFSESPSDKPSERKPSHSTLCTEGL</sequence>
<keyword evidence="2" id="KW-0812">Transmembrane</keyword>
<dbReference type="GeneID" id="27354056"/>
<reference evidence="3 4" key="1">
    <citation type="submission" date="2015-01" db="EMBL/GenBank/DDBJ databases">
        <title>The Genome Sequence of Exophiala oligosperma CBS72588.</title>
        <authorList>
            <consortium name="The Broad Institute Genomics Platform"/>
            <person name="Cuomo C."/>
            <person name="de Hoog S."/>
            <person name="Gorbushina A."/>
            <person name="Stielow B."/>
            <person name="Teixiera M."/>
            <person name="Abouelleil A."/>
            <person name="Chapman S.B."/>
            <person name="Priest M."/>
            <person name="Young S.K."/>
            <person name="Wortman J."/>
            <person name="Nusbaum C."/>
            <person name="Birren B."/>
        </authorList>
    </citation>
    <scope>NUCLEOTIDE SEQUENCE [LARGE SCALE GENOMIC DNA]</scope>
    <source>
        <strain evidence="3 4">CBS 72588</strain>
    </source>
</reference>
<name>A0A0D2DT83_9EURO</name>
<feature type="compositionally biased region" description="Basic and acidic residues" evidence="1">
    <location>
        <begin position="158"/>
        <end position="167"/>
    </location>
</feature>
<evidence type="ECO:0000313" key="3">
    <source>
        <dbReference type="EMBL" id="KIW46303.1"/>
    </source>
</evidence>
<dbReference type="VEuPathDB" id="FungiDB:PV06_01982"/>
<dbReference type="OrthoDB" id="4809756at2759"/>
<accession>A0A0D2DT83</accession>
<gene>
    <name evidence="3" type="ORF">PV06_01982</name>
</gene>
<dbReference type="Proteomes" id="UP000053342">
    <property type="component" value="Unassembled WGS sequence"/>
</dbReference>
<organism evidence="3 4">
    <name type="scientific">Exophiala oligosperma</name>
    <dbReference type="NCBI Taxonomy" id="215243"/>
    <lineage>
        <taxon>Eukaryota</taxon>
        <taxon>Fungi</taxon>
        <taxon>Dikarya</taxon>
        <taxon>Ascomycota</taxon>
        <taxon>Pezizomycotina</taxon>
        <taxon>Eurotiomycetes</taxon>
        <taxon>Chaetothyriomycetidae</taxon>
        <taxon>Chaetothyriales</taxon>
        <taxon>Herpotrichiellaceae</taxon>
        <taxon>Exophiala</taxon>
    </lineage>
</organism>
<proteinExistence type="predicted"/>
<evidence type="ECO:0000256" key="2">
    <source>
        <dbReference type="SAM" id="Phobius"/>
    </source>
</evidence>
<keyword evidence="2" id="KW-1133">Transmembrane helix</keyword>
<dbReference type="HOGENOM" id="CLU_1517879_0_0_1"/>
<dbReference type="AlphaFoldDB" id="A0A0D2DT83"/>
<feature type="transmembrane region" description="Helical" evidence="2">
    <location>
        <begin position="12"/>
        <end position="34"/>
    </location>
</feature>
<keyword evidence="4" id="KW-1185">Reference proteome</keyword>
<evidence type="ECO:0000313" key="4">
    <source>
        <dbReference type="Proteomes" id="UP000053342"/>
    </source>
</evidence>
<keyword evidence="2" id="KW-0472">Membrane</keyword>